<sequence>MFFRKKKRVNVGMFVVKNEGDTVENELSQDVKTVQVGLSKGKLGVKTKNEKAINLKELFKEDEDDDNFFDINNMWDLYFI</sequence>
<name>A0A449BIB6_9MOLU</name>
<dbReference type="AlphaFoldDB" id="A0A449BIB6"/>
<gene>
    <name evidence="1" type="ORF">NCTC10172_00083</name>
</gene>
<accession>A0A449BIB6</accession>
<dbReference type="KEGG" id="ahk:NCTC10172_00083"/>
<dbReference type="STRING" id="1408416.GCA_000702765_00638"/>
<dbReference type="EMBL" id="LR215050">
    <property type="protein sequence ID" value="VEU82077.1"/>
    <property type="molecule type" value="Genomic_DNA"/>
</dbReference>
<proteinExistence type="predicted"/>
<dbReference type="Proteomes" id="UP000290909">
    <property type="component" value="Chromosome"/>
</dbReference>
<evidence type="ECO:0000313" key="2">
    <source>
        <dbReference type="Proteomes" id="UP000290909"/>
    </source>
</evidence>
<organism evidence="1 2">
    <name type="scientific">Acholeplasma hippikon</name>
    <dbReference type="NCBI Taxonomy" id="264636"/>
    <lineage>
        <taxon>Bacteria</taxon>
        <taxon>Bacillati</taxon>
        <taxon>Mycoplasmatota</taxon>
        <taxon>Mollicutes</taxon>
        <taxon>Acholeplasmatales</taxon>
        <taxon>Acholeplasmataceae</taxon>
        <taxon>Acholeplasma</taxon>
    </lineage>
</organism>
<protein>
    <submittedName>
        <fullName evidence="1">Uncharacterized protein</fullName>
    </submittedName>
</protein>
<evidence type="ECO:0000313" key="1">
    <source>
        <dbReference type="EMBL" id="VEU82077.1"/>
    </source>
</evidence>
<reference evidence="1 2" key="1">
    <citation type="submission" date="2019-01" db="EMBL/GenBank/DDBJ databases">
        <authorList>
            <consortium name="Pathogen Informatics"/>
        </authorList>
    </citation>
    <scope>NUCLEOTIDE SEQUENCE [LARGE SCALE GENOMIC DNA]</scope>
    <source>
        <strain evidence="1 2">NCTC10172</strain>
    </source>
</reference>
<keyword evidence="2" id="KW-1185">Reference proteome</keyword>